<evidence type="ECO:0000313" key="5">
    <source>
        <dbReference type="Proteomes" id="UP001237448"/>
    </source>
</evidence>
<dbReference type="InterPro" id="IPR001647">
    <property type="entry name" value="HTH_TetR"/>
</dbReference>
<dbReference type="Gene3D" id="1.10.357.10">
    <property type="entry name" value="Tetracycline Repressor, domain 2"/>
    <property type="match status" value="1"/>
</dbReference>
<sequence>MARPKSENKRDAIVAAAIEVIAAQGLSAPTATIANEAGIANGSLFIYFPTKTDLLNAVYVALKVEMSAAALDGLNVEQDVRQQLFLTWSNWLRWAATFPKKRRALALLGVSHEISPQSRAAGYQAMAGAMEVLERCRSDGPMRDSEIGFVASLVNALAEATIDFLVIDPKNADQHRIAGFEAMWRMLA</sequence>
<dbReference type="Proteomes" id="UP001237448">
    <property type="component" value="Unassembled WGS sequence"/>
</dbReference>
<dbReference type="PANTHER" id="PTHR30055:SF222">
    <property type="entry name" value="REGULATORY PROTEIN"/>
    <property type="match status" value="1"/>
</dbReference>
<gene>
    <name evidence="4" type="ORF">J3R73_001067</name>
</gene>
<organism evidence="4 5">
    <name type="scientific">Labrys monachus</name>
    <dbReference type="NCBI Taxonomy" id="217067"/>
    <lineage>
        <taxon>Bacteria</taxon>
        <taxon>Pseudomonadati</taxon>
        <taxon>Pseudomonadota</taxon>
        <taxon>Alphaproteobacteria</taxon>
        <taxon>Hyphomicrobiales</taxon>
        <taxon>Xanthobacteraceae</taxon>
        <taxon>Labrys</taxon>
    </lineage>
</organism>
<keyword evidence="1 2" id="KW-0238">DNA-binding</keyword>
<comment type="caution">
    <text evidence="4">The sequence shown here is derived from an EMBL/GenBank/DDBJ whole genome shotgun (WGS) entry which is preliminary data.</text>
</comment>
<evidence type="ECO:0000256" key="1">
    <source>
        <dbReference type="ARBA" id="ARBA00023125"/>
    </source>
</evidence>
<name>A0ABU0FB55_9HYPH</name>
<dbReference type="InterPro" id="IPR050109">
    <property type="entry name" value="HTH-type_TetR-like_transc_reg"/>
</dbReference>
<dbReference type="PRINTS" id="PR00455">
    <property type="entry name" value="HTHTETR"/>
</dbReference>
<dbReference type="InterPro" id="IPR009057">
    <property type="entry name" value="Homeodomain-like_sf"/>
</dbReference>
<evidence type="ECO:0000256" key="2">
    <source>
        <dbReference type="PROSITE-ProRule" id="PRU00335"/>
    </source>
</evidence>
<evidence type="ECO:0000313" key="4">
    <source>
        <dbReference type="EMBL" id="MDQ0391275.1"/>
    </source>
</evidence>
<feature type="domain" description="HTH tetR-type" evidence="3">
    <location>
        <begin position="7"/>
        <end position="66"/>
    </location>
</feature>
<reference evidence="4 5" key="1">
    <citation type="submission" date="2023-07" db="EMBL/GenBank/DDBJ databases">
        <title>Genomic Encyclopedia of Type Strains, Phase IV (KMG-IV): sequencing the most valuable type-strain genomes for metagenomic binning, comparative biology and taxonomic classification.</title>
        <authorList>
            <person name="Goeker M."/>
        </authorList>
    </citation>
    <scope>NUCLEOTIDE SEQUENCE [LARGE SCALE GENOMIC DNA]</scope>
    <source>
        <strain evidence="4 5">DSM 5896</strain>
    </source>
</reference>
<accession>A0ABU0FB55</accession>
<dbReference type="RefSeq" id="WP_307423320.1">
    <property type="nucleotide sequence ID" value="NZ_JAUSVK010000001.1"/>
</dbReference>
<dbReference type="PROSITE" id="PS50977">
    <property type="entry name" value="HTH_TETR_2"/>
    <property type="match status" value="1"/>
</dbReference>
<feature type="DNA-binding region" description="H-T-H motif" evidence="2">
    <location>
        <begin position="29"/>
        <end position="48"/>
    </location>
</feature>
<dbReference type="SUPFAM" id="SSF46689">
    <property type="entry name" value="Homeodomain-like"/>
    <property type="match status" value="1"/>
</dbReference>
<protein>
    <submittedName>
        <fullName evidence="4">AcrR family transcriptional regulator</fullName>
    </submittedName>
</protein>
<proteinExistence type="predicted"/>
<evidence type="ECO:0000259" key="3">
    <source>
        <dbReference type="PROSITE" id="PS50977"/>
    </source>
</evidence>
<dbReference type="PANTHER" id="PTHR30055">
    <property type="entry name" value="HTH-TYPE TRANSCRIPTIONAL REGULATOR RUTR"/>
    <property type="match status" value="1"/>
</dbReference>
<dbReference type="Pfam" id="PF00440">
    <property type="entry name" value="TetR_N"/>
    <property type="match status" value="1"/>
</dbReference>
<keyword evidence="5" id="KW-1185">Reference proteome</keyword>
<dbReference type="EMBL" id="JAUSVK010000001">
    <property type="protein sequence ID" value="MDQ0391275.1"/>
    <property type="molecule type" value="Genomic_DNA"/>
</dbReference>